<keyword evidence="3" id="KW-1185">Reference proteome</keyword>
<protein>
    <submittedName>
        <fullName evidence="2">Uncharacterized protein</fullName>
    </submittedName>
</protein>
<feature type="region of interest" description="Disordered" evidence="1">
    <location>
        <begin position="88"/>
        <end position="108"/>
    </location>
</feature>
<gene>
    <name evidence="2" type="ORF">PoB_007542200</name>
</gene>
<feature type="compositionally biased region" description="Basic and acidic residues" evidence="1">
    <location>
        <begin position="96"/>
        <end position="108"/>
    </location>
</feature>
<dbReference type="Proteomes" id="UP000735302">
    <property type="component" value="Unassembled WGS sequence"/>
</dbReference>
<feature type="region of interest" description="Disordered" evidence="1">
    <location>
        <begin position="1"/>
        <end position="70"/>
    </location>
</feature>
<sequence length="108" mass="12083">MANPDHHHDMSQSKGVGGTIDNKSAPRSAGTTLSRVRAPPPAPWPNGRPESQSPSCCGLARHKTPLHQPVRTLTRPNHLLSASKMRRSFARRREHRAKEPDQRRVIFI</sequence>
<evidence type="ECO:0000256" key="1">
    <source>
        <dbReference type="SAM" id="MobiDB-lite"/>
    </source>
</evidence>
<accession>A0AAV4DX75</accession>
<organism evidence="2 3">
    <name type="scientific">Plakobranchus ocellatus</name>
    <dbReference type="NCBI Taxonomy" id="259542"/>
    <lineage>
        <taxon>Eukaryota</taxon>
        <taxon>Metazoa</taxon>
        <taxon>Spiralia</taxon>
        <taxon>Lophotrochozoa</taxon>
        <taxon>Mollusca</taxon>
        <taxon>Gastropoda</taxon>
        <taxon>Heterobranchia</taxon>
        <taxon>Euthyneura</taxon>
        <taxon>Panpulmonata</taxon>
        <taxon>Sacoglossa</taxon>
        <taxon>Placobranchoidea</taxon>
        <taxon>Plakobranchidae</taxon>
        <taxon>Plakobranchus</taxon>
    </lineage>
</organism>
<evidence type="ECO:0000313" key="2">
    <source>
        <dbReference type="EMBL" id="GFO48917.1"/>
    </source>
</evidence>
<comment type="caution">
    <text evidence="2">The sequence shown here is derived from an EMBL/GenBank/DDBJ whole genome shotgun (WGS) entry which is preliminary data.</text>
</comment>
<evidence type="ECO:0000313" key="3">
    <source>
        <dbReference type="Proteomes" id="UP000735302"/>
    </source>
</evidence>
<dbReference type="EMBL" id="BLXT01008455">
    <property type="protein sequence ID" value="GFO48917.1"/>
    <property type="molecule type" value="Genomic_DNA"/>
</dbReference>
<feature type="compositionally biased region" description="Basic and acidic residues" evidence="1">
    <location>
        <begin position="1"/>
        <end position="11"/>
    </location>
</feature>
<reference evidence="2 3" key="1">
    <citation type="journal article" date="2021" name="Elife">
        <title>Chloroplast acquisition without the gene transfer in kleptoplastic sea slugs, Plakobranchus ocellatus.</title>
        <authorList>
            <person name="Maeda T."/>
            <person name="Takahashi S."/>
            <person name="Yoshida T."/>
            <person name="Shimamura S."/>
            <person name="Takaki Y."/>
            <person name="Nagai Y."/>
            <person name="Toyoda A."/>
            <person name="Suzuki Y."/>
            <person name="Arimoto A."/>
            <person name="Ishii H."/>
            <person name="Satoh N."/>
            <person name="Nishiyama T."/>
            <person name="Hasebe M."/>
            <person name="Maruyama T."/>
            <person name="Minagawa J."/>
            <person name="Obokata J."/>
            <person name="Shigenobu S."/>
        </authorList>
    </citation>
    <scope>NUCLEOTIDE SEQUENCE [LARGE SCALE GENOMIC DNA]</scope>
</reference>
<dbReference type="AlphaFoldDB" id="A0AAV4DX75"/>
<proteinExistence type="predicted"/>
<name>A0AAV4DX75_9GAST</name>